<gene>
    <name evidence="2" type="ORF">SAMN05444409_0735</name>
</gene>
<dbReference type="AlphaFoldDB" id="A0A1N6EMY0"/>
<evidence type="ECO:0000313" key="3">
    <source>
        <dbReference type="Proteomes" id="UP000185207"/>
    </source>
</evidence>
<dbReference type="OrthoDB" id="1274568at2"/>
<feature type="compositionally biased region" description="Polar residues" evidence="1">
    <location>
        <begin position="37"/>
        <end position="55"/>
    </location>
</feature>
<dbReference type="PROSITE" id="PS51257">
    <property type="entry name" value="PROKAR_LIPOPROTEIN"/>
    <property type="match status" value="1"/>
</dbReference>
<protein>
    <submittedName>
        <fullName evidence="2">Uncharacterized protein</fullName>
    </submittedName>
</protein>
<reference evidence="3" key="1">
    <citation type="submission" date="2016-11" db="EMBL/GenBank/DDBJ databases">
        <authorList>
            <person name="Varghese N."/>
            <person name="Submissions S."/>
        </authorList>
    </citation>
    <scope>NUCLEOTIDE SEQUENCE [LARGE SCALE GENOMIC DNA]</scope>
    <source>
        <strain evidence="3">DSM 27623</strain>
    </source>
</reference>
<sequence length="71" mass="7773">MKKIISTILTLAIVIIAQSCRPQDDILTANNEISQENSVFKKSSDSVQTDSTNVPQKPVVGDPPPKNGHQW</sequence>
<dbReference type="Proteomes" id="UP000185207">
    <property type="component" value="Unassembled WGS sequence"/>
</dbReference>
<organism evidence="2 3">
    <name type="scientific">Epilithonimonas zeae</name>
    <dbReference type="NCBI Taxonomy" id="1416779"/>
    <lineage>
        <taxon>Bacteria</taxon>
        <taxon>Pseudomonadati</taxon>
        <taxon>Bacteroidota</taxon>
        <taxon>Flavobacteriia</taxon>
        <taxon>Flavobacteriales</taxon>
        <taxon>Weeksellaceae</taxon>
        <taxon>Chryseobacterium group</taxon>
        <taxon>Epilithonimonas</taxon>
    </lineage>
</organism>
<feature type="compositionally biased region" description="Pro residues" evidence="1">
    <location>
        <begin position="61"/>
        <end position="71"/>
    </location>
</feature>
<dbReference type="STRING" id="1416779.SAMN05444409_0735"/>
<evidence type="ECO:0000313" key="2">
    <source>
        <dbReference type="EMBL" id="SIN84301.1"/>
    </source>
</evidence>
<keyword evidence="3" id="KW-1185">Reference proteome</keyword>
<evidence type="ECO:0000256" key="1">
    <source>
        <dbReference type="SAM" id="MobiDB-lite"/>
    </source>
</evidence>
<feature type="region of interest" description="Disordered" evidence="1">
    <location>
        <begin position="37"/>
        <end position="71"/>
    </location>
</feature>
<accession>A0A1N6EMY0</accession>
<name>A0A1N6EMY0_9FLAO</name>
<proteinExistence type="predicted"/>
<dbReference type="EMBL" id="FSRK01000001">
    <property type="protein sequence ID" value="SIN84301.1"/>
    <property type="molecule type" value="Genomic_DNA"/>
</dbReference>
<dbReference type="RefSeq" id="WP_074233527.1">
    <property type="nucleotide sequence ID" value="NZ_FSRK01000001.1"/>
</dbReference>